<reference evidence="1 2" key="1">
    <citation type="submission" date="2020-07" db="EMBL/GenBank/DDBJ databases">
        <title>Characterization and genome sequencing of isolate MD1, a novel member within the family Lachnospiraceae.</title>
        <authorList>
            <person name="Rettenmaier R."/>
            <person name="Di Bello L."/>
            <person name="Zinser C."/>
            <person name="Scheitz K."/>
            <person name="Liebl W."/>
            <person name="Zverlov V."/>
        </authorList>
    </citation>
    <scope>NUCLEOTIDE SEQUENCE [LARGE SCALE GENOMIC DNA]</scope>
    <source>
        <strain evidence="1 2">MD1</strain>
    </source>
</reference>
<organism evidence="1 2">
    <name type="scientific">Variimorphobacter saccharofermentans</name>
    <dbReference type="NCBI Taxonomy" id="2755051"/>
    <lineage>
        <taxon>Bacteria</taxon>
        <taxon>Bacillati</taxon>
        <taxon>Bacillota</taxon>
        <taxon>Clostridia</taxon>
        <taxon>Lachnospirales</taxon>
        <taxon>Lachnospiraceae</taxon>
        <taxon>Variimorphobacter</taxon>
    </lineage>
</organism>
<protein>
    <submittedName>
        <fullName evidence="1">Uncharacterized protein</fullName>
    </submittedName>
</protein>
<keyword evidence="2" id="KW-1185">Reference proteome</keyword>
<sequence length="67" mass="8018">MDKSTNMKTSPVRPYDDSMGDNWPLYDNMPYIFNSDSNMERKYVLESGNIIKSYRCKMKEPYEVKHK</sequence>
<dbReference type="RefSeq" id="WP_228352269.1">
    <property type="nucleotide sequence ID" value="NZ_JACEGA010000001.1"/>
</dbReference>
<evidence type="ECO:0000313" key="2">
    <source>
        <dbReference type="Proteomes" id="UP000574276"/>
    </source>
</evidence>
<evidence type="ECO:0000313" key="1">
    <source>
        <dbReference type="EMBL" id="MBB2182553.1"/>
    </source>
</evidence>
<dbReference type="Proteomes" id="UP000574276">
    <property type="component" value="Unassembled WGS sequence"/>
</dbReference>
<gene>
    <name evidence="1" type="ORF">H0486_06665</name>
</gene>
<proteinExistence type="predicted"/>
<dbReference type="EMBL" id="JACEGA010000001">
    <property type="protein sequence ID" value="MBB2182553.1"/>
    <property type="molecule type" value="Genomic_DNA"/>
</dbReference>
<comment type="caution">
    <text evidence="1">The sequence shown here is derived from an EMBL/GenBank/DDBJ whole genome shotgun (WGS) entry which is preliminary data.</text>
</comment>
<dbReference type="AlphaFoldDB" id="A0A839JY06"/>
<accession>A0A839JY06</accession>
<name>A0A839JY06_9FIRM</name>